<evidence type="ECO:0000313" key="1">
    <source>
        <dbReference type="EMBL" id="CAL6051292.1"/>
    </source>
</evidence>
<name>A0ABP1K2P0_9EUKA</name>
<reference evidence="1 2" key="1">
    <citation type="submission" date="2024-07" db="EMBL/GenBank/DDBJ databases">
        <authorList>
            <person name="Akdeniz Z."/>
        </authorList>
    </citation>
    <scope>NUCLEOTIDE SEQUENCE [LARGE SCALE GENOMIC DNA]</scope>
</reference>
<keyword evidence="2" id="KW-1185">Reference proteome</keyword>
<dbReference type="EMBL" id="CAXDID020000187">
    <property type="protein sequence ID" value="CAL6051292.1"/>
    <property type="molecule type" value="Genomic_DNA"/>
</dbReference>
<dbReference type="Proteomes" id="UP001642409">
    <property type="component" value="Unassembled WGS sequence"/>
</dbReference>
<sequence length="115" mass="13164">MMPAQHFESGDFTFRNRFGRAAPQEVECGDEREARSNEPIIDHTKQSWHFSNATSALTSTVELNRSQQTIINIKINLQQITTITFIGVLDIQSFQNQLGEIFCMCIALFRLFQPP</sequence>
<protein>
    <submittedName>
        <fullName evidence="1">Hypothetical_protein</fullName>
    </submittedName>
</protein>
<evidence type="ECO:0000313" key="2">
    <source>
        <dbReference type="Proteomes" id="UP001642409"/>
    </source>
</evidence>
<organism evidence="1 2">
    <name type="scientific">Hexamita inflata</name>
    <dbReference type="NCBI Taxonomy" id="28002"/>
    <lineage>
        <taxon>Eukaryota</taxon>
        <taxon>Metamonada</taxon>
        <taxon>Diplomonadida</taxon>
        <taxon>Hexamitidae</taxon>
        <taxon>Hexamitinae</taxon>
        <taxon>Hexamita</taxon>
    </lineage>
</organism>
<gene>
    <name evidence="1" type="ORF">HINF_LOCUS44301</name>
</gene>
<proteinExistence type="predicted"/>
<accession>A0ABP1K2P0</accession>
<comment type="caution">
    <text evidence="1">The sequence shown here is derived from an EMBL/GenBank/DDBJ whole genome shotgun (WGS) entry which is preliminary data.</text>
</comment>